<reference evidence="5 6" key="1">
    <citation type="submission" date="2018-08" db="EMBL/GenBank/DDBJ databases">
        <title>Genomic Encyclopedia of Archaeal and Bacterial Type Strains, Phase II (KMG-II): from individual species to whole genera.</title>
        <authorList>
            <person name="Goeker M."/>
        </authorList>
    </citation>
    <scope>NUCLEOTIDE SEQUENCE [LARGE SCALE GENOMIC DNA]</scope>
    <source>
        <strain evidence="5 6">DSM 582</strain>
    </source>
</reference>
<dbReference type="InterPro" id="IPR003439">
    <property type="entry name" value="ABC_transporter-like_ATP-bd"/>
</dbReference>
<comment type="caution">
    <text evidence="5">The sequence shown here is derived from an EMBL/GenBank/DDBJ whole genome shotgun (WGS) entry which is preliminary data.</text>
</comment>
<dbReference type="Gene3D" id="3.40.50.300">
    <property type="entry name" value="P-loop containing nucleotide triphosphate hydrolases"/>
    <property type="match status" value="1"/>
</dbReference>
<name>A0AAQ0HHD5_PARVE</name>
<dbReference type="InterPro" id="IPR003593">
    <property type="entry name" value="AAA+_ATPase"/>
</dbReference>
<proteinExistence type="predicted"/>
<gene>
    <name evidence="5" type="ORF">ATH84_101546</name>
</gene>
<dbReference type="FunFam" id="3.40.50.300:FF:000421">
    <property type="entry name" value="Branched-chain amino acid ABC transporter ATP-binding protein"/>
    <property type="match status" value="1"/>
</dbReference>
<dbReference type="CDD" id="cd03219">
    <property type="entry name" value="ABC_Mj1267_LivG_branched"/>
    <property type="match status" value="1"/>
</dbReference>
<dbReference type="GO" id="GO:0005886">
    <property type="term" value="C:plasma membrane"/>
    <property type="evidence" value="ECO:0007669"/>
    <property type="project" value="TreeGrafter"/>
</dbReference>
<dbReference type="PANTHER" id="PTHR45772">
    <property type="entry name" value="CONSERVED COMPONENT OF ABC TRANSPORTER FOR NATURAL AMINO ACIDS-RELATED"/>
    <property type="match status" value="1"/>
</dbReference>
<dbReference type="Pfam" id="PF00005">
    <property type="entry name" value="ABC_tran"/>
    <property type="match status" value="1"/>
</dbReference>
<evidence type="ECO:0000313" key="6">
    <source>
        <dbReference type="Proteomes" id="UP000256794"/>
    </source>
</evidence>
<dbReference type="InterPro" id="IPR027417">
    <property type="entry name" value="P-loop_NTPase"/>
</dbReference>
<keyword evidence="6" id="KW-1185">Reference proteome</keyword>
<dbReference type="Pfam" id="PF12399">
    <property type="entry name" value="BCA_ABC_TP_C"/>
    <property type="match status" value="1"/>
</dbReference>
<dbReference type="SMART" id="SM00382">
    <property type="entry name" value="AAA"/>
    <property type="match status" value="1"/>
</dbReference>
<keyword evidence="3 5" id="KW-0067">ATP-binding</keyword>
<dbReference type="RefSeq" id="WP_116171140.1">
    <property type="nucleotide sequence ID" value="NZ_QUMX01000015.1"/>
</dbReference>
<dbReference type="EMBL" id="QUMX01000015">
    <property type="protein sequence ID" value="REG46429.1"/>
    <property type="molecule type" value="Genomic_DNA"/>
</dbReference>
<evidence type="ECO:0000256" key="2">
    <source>
        <dbReference type="ARBA" id="ARBA00022741"/>
    </source>
</evidence>
<dbReference type="GO" id="GO:0016887">
    <property type="term" value="F:ATP hydrolysis activity"/>
    <property type="evidence" value="ECO:0007669"/>
    <property type="project" value="InterPro"/>
</dbReference>
<organism evidence="5 6">
    <name type="scientific">Paracoccus versutus</name>
    <name type="common">Thiobacillus versutus</name>
    <dbReference type="NCBI Taxonomy" id="34007"/>
    <lineage>
        <taxon>Bacteria</taxon>
        <taxon>Pseudomonadati</taxon>
        <taxon>Pseudomonadota</taxon>
        <taxon>Alphaproteobacteria</taxon>
        <taxon>Rhodobacterales</taxon>
        <taxon>Paracoccaceae</taxon>
        <taxon>Paracoccus</taxon>
    </lineage>
</organism>
<dbReference type="PANTHER" id="PTHR45772:SF9">
    <property type="entry name" value="CONSERVED COMPONENT OF ABC TRANSPORTER FOR NATURAL AMINO ACIDS"/>
    <property type="match status" value="1"/>
</dbReference>
<dbReference type="AlphaFoldDB" id="A0AAQ0HHD5"/>
<dbReference type="PROSITE" id="PS50893">
    <property type="entry name" value="ABC_TRANSPORTER_2"/>
    <property type="match status" value="1"/>
</dbReference>
<accession>A0AAQ0HHD5</accession>
<evidence type="ECO:0000259" key="4">
    <source>
        <dbReference type="PROSITE" id="PS50893"/>
    </source>
</evidence>
<evidence type="ECO:0000256" key="1">
    <source>
        <dbReference type="ARBA" id="ARBA00022448"/>
    </source>
</evidence>
<evidence type="ECO:0000256" key="3">
    <source>
        <dbReference type="ARBA" id="ARBA00022840"/>
    </source>
</evidence>
<dbReference type="SUPFAM" id="SSF52540">
    <property type="entry name" value="P-loop containing nucleoside triphosphate hydrolases"/>
    <property type="match status" value="1"/>
</dbReference>
<feature type="domain" description="ABC transporter" evidence="4">
    <location>
        <begin position="15"/>
        <end position="262"/>
    </location>
</feature>
<protein>
    <submittedName>
        <fullName evidence="5">Branched-chain amino acid transport system ATP-binding protein</fullName>
    </submittedName>
</protein>
<keyword evidence="1" id="KW-0813">Transport</keyword>
<sequence length="269" mass="29210">MNAMTPNIGQDAPLLELRNGTKRFGGLVAVNDVSFSVRSGEVVGLIGPNGAGKSTLFNLVTGVAQLSVGEILFEGRSITALPLHKRPSIGMSRTFQIVRLFPGMTVLQNVLMGFHPQLPDGLLRTLLGLRHCLRDERRVTEKAMELLQFVGLEDLADEKIGELPYGKQRLVEIARAMAIEPRILLLDEPAAGLNGTETANLGAMLRVLNERGVTVLIVEHDIDFMMGLCDRIVVLDHGIKIAEGVPSEVQSDEKVIEAYLGRRGSRAAA</sequence>
<dbReference type="Proteomes" id="UP000256794">
    <property type="component" value="Unassembled WGS sequence"/>
</dbReference>
<dbReference type="InterPro" id="IPR051120">
    <property type="entry name" value="ABC_AA/LPS_Transport"/>
</dbReference>
<keyword evidence="2" id="KW-0547">Nucleotide-binding</keyword>
<dbReference type="InterPro" id="IPR032823">
    <property type="entry name" value="BCA_ABC_TP_C"/>
</dbReference>
<evidence type="ECO:0000313" key="5">
    <source>
        <dbReference type="EMBL" id="REG46429.1"/>
    </source>
</evidence>
<dbReference type="GO" id="GO:0005524">
    <property type="term" value="F:ATP binding"/>
    <property type="evidence" value="ECO:0007669"/>
    <property type="project" value="UniProtKB-KW"/>
</dbReference>